<dbReference type="AlphaFoldDB" id="A0A6A3RDT4"/>
<evidence type="ECO:0000256" key="1">
    <source>
        <dbReference type="SAM" id="SignalP"/>
    </source>
</evidence>
<accession>A0A6A3RDT4</accession>
<feature type="signal peptide" evidence="1">
    <location>
        <begin position="1"/>
        <end position="18"/>
    </location>
</feature>
<evidence type="ECO:0000313" key="2">
    <source>
        <dbReference type="EMBL" id="KAE9095405.1"/>
    </source>
</evidence>
<organism evidence="2 3">
    <name type="scientific">Phytophthora fragariae</name>
    <dbReference type="NCBI Taxonomy" id="53985"/>
    <lineage>
        <taxon>Eukaryota</taxon>
        <taxon>Sar</taxon>
        <taxon>Stramenopiles</taxon>
        <taxon>Oomycota</taxon>
        <taxon>Peronosporomycetes</taxon>
        <taxon>Peronosporales</taxon>
        <taxon>Peronosporaceae</taxon>
        <taxon>Phytophthora</taxon>
    </lineage>
</organism>
<proteinExistence type="predicted"/>
<name>A0A6A3RDT4_9STRA</name>
<evidence type="ECO:0000313" key="3">
    <source>
        <dbReference type="Proteomes" id="UP000440732"/>
    </source>
</evidence>
<feature type="chain" id="PRO_5025489552" description="Secreted peptide" evidence="1">
    <location>
        <begin position="19"/>
        <end position="96"/>
    </location>
</feature>
<evidence type="ECO:0008006" key="4">
    <source>
        <dbReference type="Google" id="ProtNLM"/>
    </source>
</evidence>
<sequence length="96" mass="9970">MLLLLLLLLPLPLLVVVVVRWWLARLPSRRGWCHVKQGTAISMTPPKKAPANAHAAYLAPAPSCCASSGNAAVAAVVAAGCGGGADVTSRLLVQYK</sequence>
<reference evidence="2 3" key="1">
    <citation type="submission" date="2018-08" db="EMBL/GenBank/DDBJ databases">
        <title>Genomic investigation of the strawberry pathogen Phytophthora fragariae indicates pathogenicity is determined by transcriptional variation in three key races.</title>
        <authorList>
            <person name="Adams T.M."/>
            <person name="Armitage A.D."/>
            <person name="Sobczyk M.K."/>
            <person name="Bates H.J."/>
            <person name="Dunwell J.M."/>
            <person name="Nellist C.F."/>
            <person name="Harrison R.J."/>
        </authorList>
    </citation>
    <scope>NUCLEOTIDE SEQUENCE [LARGE SCALE GENOMIC DNA]</scope>
    <source>
        <strain evidence="2 3">NOV-5</strain>
    </source>
</reference>
<dbReference type="EMBL" id="QXGA01002571">
    <property type="protein sequence ID" value="KAE9095405.1"/>
    <property type="molecule type" value="Genomic_DNA"/>
</dbReference>
<keyword evidence="1" id="KW-0732">Signal</keyword>
<dbReference type="Proteomes" id="UP000440732">
    <property type="component" value="Unassembled WGS sequence"/>
</dbReference>
<gene>
    <name evidence="2" type="ORF">PF006_g24019</name>
</gene>
<comment type="caution">
    <text evidence="2">The sequence shown here is derived from an EMBL/GenBank/DDBJ whole genome shotgun (WGS) entry which is preliminary data.</text>
</comment>
<protein>
    <recommendedName>
        <fullName evidence="4">Secreted peptide</fullName>
    </recommendedName>
</protein>